<evidence type="ECO:0000313" key="2">
    <source>
        <dbReference type="Proteomes" id="UP001310386"/>
    </source>
</evidence>
<dbReference type="RefSeq" id="WP_371753588.1">
    <property type="nucleotide sequence ID" value="NZ_JAYJLD010000008.1"/>
</dbReference>
<dbReference type="EMBL" id="JAYJLD010000008">
    <property type="protein sequence ID" value="MEB3101470.1"/>
    <property type="molecule type" value="Genomic_DNA"/>
</dbReference>
<reference evidence="1" key="1">
    <citation type="submission" date="2023-12" db="EMBL/GenBank/DDBJ databases">
        <title>Fervidustalea candida gen. nov., sp. nov., a novel member of the family Paenibacillaceae isolated from a geothermal area.</title>
        <authorList>
            <person name="Li W.-J."/>
            <person name="Jiao J.-Y."/>
            <person name="Chen Y."/>
        </authorList>
    </citation>
    <scope>NUCLEOTIDE SEQUENCE</scope>
    <source>
        <strain evidence="1">SYSU GA230002</strain>
    </source>
</reference>
<protein>
    <recommendedName>
        <fullName evidence="3">Copper amine oxidase-like N-terminal domain-containing protein</fullName>
    </recommendedName>
</protein>
<comment type="caution">
    <text evidence="1">The sequence shown here is derived from an EMBL/GenBank/DDBJ whole genome shotgun (WGS) entry which is preliminary data.</text>
</comment>
<keyword evidence="2" id="KW-1185">Reference proteome</keyword>
<sequence length="71" mass="7955">MKAKKILISLCLTALGLFTQVPIQEVAHASTNETPVLLKVNDFYVLYTTPKAPYIDSNNRLMIPLRSISSY</sequence>
<dbReference type="Proteomes" id="UP001310386">
    <property type="component" value="Unassembled WGS sequence"/>
</dbReference>
<accession>A0ABU5ZG48</accession>
<name>A0ABU5ZG48_9BACL</name>
<proteinExistence type="predicted"/>
<gene>
    <name evidence="1" type="ORF">VF724_07305</name>
</gene>
<evidence type="ECO:0000313" key="1">
    <source>
        <dbReference type="EMBL" id="MEB3101470.1"/>
    </source>
</evidence>
<evidence type="ECO:0008006" key="3">
    <source>
        <dbReference type="Google" id="ProtNLM"/>
    </source>
</evidence>
<organism evidence="1 2">
    <name type="scientific">Ferviditalea candida</name>
    <dbReference type="NCBI Taxonomy" id="3108399"/>
    <lineage>
        <taxon>Bacteria</taxon>
        <taxon>Bacillati</taxon>
        <taxon>Bacillota</taxon>
        <taxon>Bacilli</taxon>
        <taxon>Bacillales</taxon>
        <taxon>Paenibacillaceae</taxon>
        <taxon>Ferviditalea</taxon>
    </lineage>
</organism>